<evidence type="ECO:0000313" key="2">
    <source>
        <dbReference type="EMBL" id="RFS22782.1"/>
    </source>
</evidence>
<protein>
    <submittedName>
        <fullName evidence="2">GIY-YIG nuclease family protein</fullName>
    </submittedName>
</protein>
<dbReference type="OrthoDB" id="9811665at2"/>
<gene>
    <name evidence="2" type="ORF">DVR12_13410</name>
</gene>
<dbReference type="Pfam" id="PF10544">
    <property type="entry name" value="T5orf172"/>
    <property type="match status" value="1"/>
</dbReference>
<dbReference type="Proteomes" id="UP000260644">
    <property type="component" value="Unassembled WGS sequence"/>
</dbReference>
<dbReference type="EMBL" id="QPMM01000006">
    <property type="protein sequence ID" value="RFS22782.1"/>
    <property type="molecule type" value="Genomic_DNA"/>
</dbReference>
<evidence type="ECO:0000313" key="3">
    <source>
        <dbReference type="Proteomes" id="UP000260644"/>
    </source>
</evidence>
<organism evidence="2 3">
    <name type="scientific">Chitinophaga silvatica</name>
    <dbReference type="NCBI Taxonomy" id="2282649"/>
    <lineage>
        <taxon>Bacteria</taxon>
        <taxon>Pseudomonadati</taxon>
        <taxon>Bacteroidota</taxon>
        <taxon>Chitinophagia</taxon>
        <taxon>Chitinophagales</taxon>
        <taxon>Chitinophagaceae</taxon>
        <taxon>Chitinophaga</taxon>
    </lineage>
</organism>
<dbReference type="SMART" id="SM00974">
    <property type="entry name" value="T5orf172"/>
    <property type="match status" value="1"/>
</dbReference>
<accession>A0A3E1YAS3</accession>
<comment type="caution">
    <text evidence="2">The sequence shown here is derived from an EMBL/GenBank/DDBJ whole genome shotgun (WGS) entry which is preliminary data.</text>
</comment>
<feature type="domain" description="Bacteriophage T5 Orf172 DNA-binding" evidence="1">
    <location>
        <begin position="1"/>
        <end position="79"/>
    </location>
</feature>
<sequence length="229" mass="26830">MPGLIKIGCTARSPEERRRELSRPTGIPGDFEIEYEIYSIEMYILEKRIHIELDKYRVSKSKEFFKIDISDAIHILRIKSEELLYEFTSKSEGVNELFDRYEAIEILVKLNSLYPNMIRSEIRSVRIYQTRIRCYLETTEENILSAGYFSVPLADQKIHRLDLAFIVDTPDDPVQEDPLLFNPSNPVSMNARLFIEELDPFSIYMCTDLFTEEAGKVINRDFNPINKKN</sequence>
<reference evidence="2 3" key="1">
    <citation type="submission" date="2018-07" db="EMBL/GenBank/DDBJ databases">
        <title>Chitinophaga K2CV101002-2 sp. nov., isolated from a monsoon evergreen broad-leaved forest soil.</title>
        <authorList>
            <person name="Lv Y."/>
        </authorList>
    </citation>
    <scope>NUCLEOTIDE SEQUENCE [LARGE SCALE GENOMIC DNA]</scope>
    <source>
        <strain evidence="2 3">GDMCC 1.1288</strain>
    </source>
</reference>
<evidence type="ECO:0000259" key="1">
    <source>
        <dbReference type="SMART" id="SM00974"/>
    </source>
</evidence>
<keyword evidence="3" id="KW-1185">Reference proteome</keyword>
<name>A0A3E1YAS3_9BACT</name>
<dbReference type="AlphaFoldDB" id="A0A3E1YAS3"/>
<dbReference type="InterPro" id="IPR018306">
    <property type="entry name" value="Phage_T5_Orf172_DNA-bd"/>
</dbReference>
<proteinExistence type="predicted"/>